<name>A0AAV9B8H9_ACOGR</name>
<evidence type="ECO:0000313" key="5">
    <source>
        <dbReference type="EMBL" id="KAK1272389.1"/>
    </source>
</evidence>
<dbReference type="PANTHER" id="PTHR21245">
    <property type="entry name" value="HETEROGENEOUS NUCLEAR RIBONUCLEOPROTEIN"/>
    <property type="match status" value="1"/>
</dbReference>
<dbReference type="InterPro" id="IPR035979">
    <property type="entry name" value="RBD_domain_sf"/>
</dbReference>
<dbReference type="GO" id="GO:0003723">
    <property type="term" value="F:RNA binding"/>
    <property type="evidence" value="ECO:0007669"/>
    <property type="project" value="UniProtKB-UniRule"/>
</dbReference>
<protein>
    <submittedName>
        <fullName evidence="5">Polyadenylate-binding protein 5</fullName>
    </submittedName>
</protein>
<evidence type="ECO:0000259" key="4">
    <source>
        <dbReference type="PROSITE" id="PS50102"/>
    </source>
</evidence>
<gene>
    <name evidence="5" type="ORF">QJS04_geneDACA010755</name>
</gene>
<feature type="compositionally biased region" description="Polar residues" evidence="3">
    <location>
        <begin position="437"/>
        <end position="446"/>
    </location>
</feature>
<dbReference type="AlphaFoldDB" id="A0AAV9B8H9"/>
<dbReference type="PROSITE" id="PS50102">
    <property type="entry name" value="RRM"/>
    <property type="match status" value="3"/>
</dbReference>
<dbReference type="Pfam" id="PF00076">
    <property type="entry name" value="RRM_1"/>
    <property type="match status" value="2"/>
</dbReference>
<comment type="caution">
    <text evidence="5">The sequence shown here is derived from an EMBL/GenBank/DDBJ whole genome shotgun (WGS) entry which is preliminary data.</text>
</comment>
<feature type="compositionally biased region" description="Basic and acidic residues" evidence="3">
    <location>
        <begin position="399"/>
        <end position="414"/>
    </location>
</feature>
<accession>A0AAV9B8H9</accession>
<feature type="region of interest" description="Disordered" evidence="3">
    <location>
        <begin position="391"/>
        <end position="415"/>
    </location>
</feature>
<keyword evidence="6" id="KW-1185">Reference proteome</keyword>
<feature type="domain" description="RRM" evidence="4">
    <location>
        <begin position="149"/>
        <end position="233"/>
    </location>
</feature>
<dbReference type="SMART" id="SM00360">
    <property type="entry name" value="RRM"/>
    <property type="match status" value="3"/>
</dbReference>
<dbReference type="Gene3D" id="3.30.70.330">
    <property type="match status" value="3"/>
</dbReference>
<dbReference type="CDD" id="cd00590">
    <property type="entry name" value="RRM_SF"/>
    <property type="match status" value="3"/>
</dbReference>
<feature type="domain" description="RRM" evidence="4">
    <location>
        <begin position="246"/>
        <end position="326"/>
    </location>
</feature>
<feature type="region of interest" description="Disordered" evidence="3">
    <location>
        <begin position="427"/>
        <end position="446"/>
    </location>
</feature>
<evidence type="ECO:0000256" key="2">
    <source>
        <dbReference type="PROSITE-ProRule" id="PRU00176"/>
    </source>
</evidence>
<dbReference type="Proteomes" id="UP001179952">
    <property type="component" value="Unassembled WGS sequence"/>
</dbReference>
<feature type="region of interest" description="Disordered" evidence="3">
    <location>
        <begin position="1"/>
        <end position="23"/>
    </location>
</feature>
<evidence type="ECO:0000256" key="3">
    <source>
        <dbReference type="SAM" id="MobiDB-lite"/>
    </source>
</evidence>
<dbReference type="InterPro" id="IPR000504">
    <property type="entry name" value="RRM_dom"/>
</dbReference>
<keyword evidence="1 2" id="KW-0694">RNA-binding</keyword>
<feature type="domain" description="RRM" evidence="4">
    <location>
        <begin position="70"/>
        <end position="147"/>
    </location>
</feature>
<reference evidence="5" key="1">
    <citation type="journal article" date="2023" name="Nat. Commun.">
        <title>Diploid and tetraploid genomes of Acorus and the evolution of monocots.</title>
        <authorList>
            <person name="Ma L."/>
            <person name="Liu K.W."/>
            <person name="Li Z."/>
            <person name="Hsiao Y.Y."/>
            <person name="Qi Y."/>
            <person name="Fu T."/>
            <person name="Tang G.D."/>
            <person name="Zhang D."/>
            <person name="Sun W.H."/>
            <person name="Liu D.K."/>
            <person name="Li Y."/>
            <person name="Chen G.Z."/>
            <person name="Liu X.D."/>
            <person name="Liao X.Y."/>
            <person name="Jiang Y.T."/>
            <person name="Yu X."/>
            <person name="Hao Y."/>
            <person name="Huang J."/>
            <person name="Zhao X.W."/>
            <person name="Ke S."/>
            <person name="Chen Y.Y."/>
            <person name="Wu W.L."/>
            <person name="Hsu J.L."/>
            <person name="Lin Y.F."/>
            <person name="Huang M.D."/>
            <person name="Li C.Y."/>
            <person name="Huang L."/>
            <person name="Wang Z.W."/>
            <person name="Zhao X."/>
            <person name="Zhong W.Y."/>
            <person name="Peng D.H."/>
            <person name="Ahmad S."/>
            <person name="Lan S."/>
            <person name="Zhang J.S."/>
            <person name="Tsai W.C."/>
            <person name="Van de Peer Y."/>
            <person name="Liu Z.J."/>
        </authorList>
    </citation>
    <scope>NUCLEOTIDE SEQUENCE</scope>
    <source>
        <strain evidence="5">SCP</strain>
    </source>
</reference>
<proteinExistence type="predicted"/>
<reference evidence="5" key="2">
    <citation type="submission" date="2023-06" db="EMBL/GenBank/DDBJ databases">
        <authorList>
            <person name="Ma L."/>
            <person name="Liu K.-W."/>
            <person name="Li Z."/>
            <person name="Hsiao Y.-Y."/>
            <person name="Qi Y."/>
            <person name="Fu T."/>
            <person name="Tang G."/>
            <person name="Zhang D."/>
            <person name="Sun W.-H."/>
            <person name="Liu D.-K."/>
            <person name="Li Y."/>
            <person name="Chen G.-Z."/>
            <person name="Liu X.-D."/>
            <person name="Liao X.-Y."/>
            <person name="Jiang Y.-T."/>
            <person name="Yu X."/>
            <person name="Hao Y."/>
            <person name="Huang J."/>
            <person name="Zhao X.-W."/>
            <person name="Ke S."/>
            <person name="Chen Y.-Y."/>
            <person name="Wu W.-L."/>
            <person name="Hsu J.-L."/>
            <person name="Lin Y.-F."/>
            <person name="Huang M.-D."/>
            <person name="Li C.-Y."/>
            <person name="Huang L."/>
            <person name="Wang Z.-W."/>
            <person name="Zhao X."/>
            <person name="Zhong W.-Y."/>
            <person name="Peng D.-H."/>
            <person name="Ahmad S."/>
            <person name="Lan S."/>
            <person name="Zhang J.-S."/>
            <person name="Tsai W.-C."/>
            <person name="Van De Peer Y."/>
            <person name="Liu Z.-J."/>
        </authorList>
    </citation>
    <scope>NUCLEOTIDE SEQUENCE</scope>
    <source>
        <strain evidence="5">SCP</strain>
        <tissue evidence="5">Leaves</tissue>
    </source>
</reference>
<dbReference type="SUPFAM" id="SSF54928">
    <property type="entry name" value="RNA-binding domain, RBD"/>
    <property type="match status" value="2"/>
</dbReference>
<dbReference type="InterPro" id="IPR012677">
    <property type="entry name" value="Nucleotide-bd_a/b_plait_sf"/>
</dbReference>
<sequence>MEDPQPSVAPIVEDQSKQESEVEYVEEEIEVEEEVEEEVEVEVEEEDEGVVDGEERLKGVEKEKWRPRDYEVFVGGLDRESTEVDLVEALGRVGEVVEVRLVRERSGRSRGFAFVRFATVEQARRAIKELRTVKVNGKLCGVMKSNDNVTLHLGNICKSWTKEMLEEKLESLGLENIEEVHLMNDPNMKGMNRGYAFLDFRSHMDAVAGCIKLQRQDAFFGTDARAVVSFSMSACEPDEEVMAQVKSVFLDRLPGTWDEDKVHEECKKFGEIRSIQLACNMPTAKRNDFCFVCFETREAALECIEKVNKDGLANGSQKIFVKASLKKPLPKWSSQMMNSRRGYTGDHSVGRRLREYETESYPVRSNRNHESYVEGRGSRYVGGRQYSVRGDNFRPSVDFPRERFPDRSRRESIREVSATTIARSRSRDVYLERSPSSRRTLGGYQNRQAAYYQSQGIYPEDMYYPLSDHYETSRPDLHEYSVSSRSKRPYSSVDYPFVTSSSLPRRVRSSRSMLDVETDYPLDSVSRYDEYSRVPPDDHYDYEIVEYPSQKYRRYISRSGQPSSYY</sequence>
<evidence type="ECO:0000256" key="1">
    <source>
        <dbReference type="ARBA" id="ARBA00022884"/>
    </source>
</evidence>
<dbReference type="EMBL" id="JAUJYN010000004">
    <property type="protein sequence ID" value="KAK1272389.1"/>
    <property type="molecule type" value="Genomic_DNA"/>
</dbReference>
<evidence type="ECO:0000313" key="6">
    <source>
        <dbReference type="Proteomes" id="UP001179952"/>
    </source>
</evidence>
<organism evidence="5 6">
    <name type="scientific">Acorus gramineus</name>
    <name type="common">Dwarf sweet flag</name>
    <dbReference type="NCBI Taxonomy" id="55184"/>
    <lineage>
        <taxon>Eukaryota</taxon>
        <taxon>Viridiplantae</taxon>
        <taxon>Streptophyta</taxon>
        <taxon>Embryophyta</taxon>
        <taxon>Tracheophyta</taxon>
        <taxon>Spermatophyta</taxon>
        <taxon>Magnoliopsida</taxon>
        <taxon>Liliopsida</taxon>
        <taxon>Acoraceae</taxon>
        <taxon>Acorus</taxon>
    </lineage>
</organism>